<dbReference type="Proteomes" id="UP000265515">
    <property type="component" value="Unassembled WGS sequence"/>
</dbReference>
<accession>A0A388LE13</accession>
<sequence>MCPLRLPVCLWMPSRTWLHLRAGLLHECSPKCRHEASVAVADYVFRYTMAANPAGVQEACQLESRGVVLARKKTRVLTQSVHDREDAVVSEAVAGEWSGDIHGNGETGFLRDQHRAQLAVGVGVEGFASTANFARVAIPRDIGDEVGPSESLSKPCNSAVDSEMAGESRIMILAEEASPKMGVAWDT</sequence>
<protein>
    <submittedName>
        <fullName evidence="1">Uncharacterized protein</fullName>
    </submittedName>
</protein>
<dbReference type="AlphaFoldDB" id="A0A388LE13"/>
<reference evidence="1 2" key="1">
    <citation type="journal article" date="2018" name="Cell">
        <title>The Chara Genome: Secondary Complexity and Implications for Plant Terrestrialization.</title>
        <authorList>
            <person name="Nishiyama T."/>
            <person name="Sakayama H."/>
            <person name="Vries J.D."/>
            <person name="Buschmann H."/>
            <person name="Saint-Marcoux D."/>
            <person name="Ullrich K.K."/>
            <person name="Haas F.B."/>
            <person name="Vanderstraeten L."/>
            <person name="Becker D."/>
            <person name="Lang D."/>
            <person name="Vosolsobe S."/>
            <person name="Rombauts S."/>
            <person name="Wilhelmsson P.K.I."/>
            <person name="Janitza P."/>
            <person name="Kern R."/>
            <person name="Heyl A."/>
            <person name="Rumpler F."/>
            <person name="Villalobos L.I.A.C."/>
            <person name="Clay J.M."/>
            <person name="Skokan R."/>
            <person name="Toyoda A."/>
            <person name="Suzuki Y."/>
            <person name="Kagoshima H."/>
            <person name="Schijlen E."/>
            <person name="Tajeshwar N."/>
            <person name="Catarino B."/>
            <person name="Hetherington A.J."/>
            <person name="Saltykova A."/>
            <person name="Bonnot C."/>
            <person name="Breuninger H."/>
            <person name="Symeonidi A."/>
            <person name="Radhakrishnan G.V."/>
            <person name="Van Nieuwerburgh F."/>
            <person name="Deforce D."/>
            <person name="Chang C."/>
            <person name="Karol K.G."/>
            <person name="Hedrich R."/>
            <person name="Ulvskov P."/>
            <person name="Glockner G."/>
            <person name="Delwiche C.F."/>
            <person name="Petrasek J."/>
            <person name="Van de Peer Y."/>
            <person name="Friml J."/>
            <person name="Beilby M."/>
            <person name="Dolan L."/>
            <person name="Kohara Y."/>
            <person name="Sugano S."/>
            <person name="Fujiyama A."/>
            <person name="Delaux P.-M."/>
            <person name="Quint M."/>
            <person name="TheiBen G."/>
            <person name="Hagemann M."/>
            <person name="Harholt J."/>
            <person name="Dunand C."/>
            <person name="Zachgo S."/>
            <person name="Langdale J."/>
            <person name="Maumus F."/>
            <person name="Straeten D.V.D."/>
            <person name="Gould S.B."/>
            <person name="Rensing S.A."/>
        </authorList>
    </citation>
    <scope>NUCLEOTIDE SEQUENCE [LARGE SCALE GENOMIC DNA]</scope>
    <source>
        <strain evidence="1 2">S276</strain>
    </source>
</reference>
<keyword evidence="2" id="KW-1185">Reference proteome</keyword>
<name>A0A388LE13_CHABU</name>
<dbReference type="EMBL" id="BFEA01000349">
    <property type="protein sequence ID" value="GBG80546.1"/>
    <property type="molecule type" value="Genomic_DNA"/>
</dbReference>
<organism evidence="1 2">
    <name type="scientific">Chara braunii</name>
    <name type="common">Braun's stonewort</name>
    <dbReference type="NCBI Taxonomy" id="69332"/>
    <lineage>
        <taxon>Eukaryota</taxon>
        <taxon>Viridiplantae</taxon>
        <taxon>Streptophyta</taxon>
        <taxon>Charophyceae</taxon>
        <taxon>Charales</taxon>
        <taxon>Characeae</taxon>
        <taxon>Chara</taxon>
    </lineage>
</organism>
<gene>
    <name evidence="1" type="ORF">CBR_g31006</name>
</gene>
<comment type="caution">
    <text evidence="1">The sequence shown here is derived from an EMBL/GenBank/DDBJ whole genome shotgun (WGS) entry which is preliminary data.</text>
</comment>
<dbReference type="Gramene" id="GBG80546">
    <property type="protein sequence ID" value="GBG80546"/>
    <property type="gene ID" value="CBR_g31006"/>
</dbReference>
<evidence type="ECO:0000313" key="2">
    <source>
        <dbReference type="Proteomes" id="UP000265515"/>
    </source>
</evidence>
<proteinExistence type="predicted"/>
<evidence type="ECO:0000313" key="1">
    <source>
        <dbReference type="EMBL" id="GBG80546.1"/>
    </source>
</evidence>